<evidence type="ECO:0000313" key="7">
    <source>
        <dbReference type="Proteomes" id="UP000295066"/>
    </source>
</evidence>
<evidence type="ECO:0000256" key="2">
    <source>
        <dbReference type="ARBA" id="ARBA00022741"/>
    </source>
</evidence>
<dbReference type="OrthoDB" id="9799337at2"/>
<evidence type="ECO:0000259" key="5">
    <source>
        <dbReference type="PROSITE" id="PS50893"/>
    </source>
</evidence>
<dbReference type="FunFam" id="3.40.50.300:FF:000134">
    <property type="entry name" value="Iron-enterobactin ABC transporter ATP-binding protein"/>
    <property type="match status" value="1"/>
</dbReference>
<protein>
    <submittedName>
        <fullName evidence="6">Iron complex transport system ATP-binding protein</fullName>
    </submittedName>
</protein>
<dbReference type="InterPro" id="IPR003439">
    <property type="entry name" value="ABC_transporter-like_ATP-bd"/>
</dbReference>
<feature type="domain" description="ABC transporter" evidence="5">
    <location>
        <begin position="3"/>
        <end position="236"/>
    </location>
</feature>
<keyword evidence="4" id="KW-1278">Translocase</keyword>
<keyword evidence="7" id="KW-1185">Reference proteome</keyword>
<evidence type="ECO:0000256" key="3">
    <source>
        <dbReference type="ARBA" id="ARBA00022840"/>
    </source>
</evidence>
<accession>A0A4R8M258</accession>
<dbReference type="PANTHER" id="PTHR42794:SF1">
    <property type="entry name" value="HEMIN IMPORT ATP-BINDING PROTEIN HMUV"/>
    <property type="match status" value="1"/>
</dbReference>
<dbReference type="PANTHER" id="PTHR42794">
    <property type="entry name" value="HEMIN IMPORT ATP-BINDING PROTEIN HMUV"/>
    <property type="match status" value="1"/>
</dbReference>
<dbReference type="InterPro" id="IPR003593">
    <property type="entry name" value="AAA+_ATPase"/>
</dbReference>
<dbReference type="SUPFAM" id="SSF52540">
    <property type="entry name" value="P-loop containing nucleoside triphosphate hydrolases"/>
    <property type="match status" value="1"/>
</dbReference>
<comment type="caution">
    <text evidence="6">The sequence shown here is derived from an EMBL/GenBank/DDBJ whole genome shotgun (WGS) entry which is preliminary data.</text>
</comment>
<dbReference type="GO" id="GO:0016887">
    <property type="term" value="F:ATP hydrolysis activity"/>
    <property type="evidence" value="ECO:0007669"/>
    <property type="project" value="InterPro"/>
</dbReference>
<evidence type="ECO:0000256" key="4">
    <source>
        <dbReference type="ARBA" id="ARBA00022967"/>
    </source>
</evidence>
<gene>
    <name evidence="6" type="ORF">C8D99_1167</name>
</gene>
<dbReference type="PROSITE" id="PS50893">
    <property type="entry name" value="ABC_TRANSPORTER_2"/>
    <property type="match status" value="1"/>
</dbReference>
<dbReference type="Proteomes" id="UP000295066">
    <property type="component" value="Unassembled WGS sequence"/>
</dbReference>
<reference evidence="6 7" key="1">
    <citation type="submission" date="2019-03" db="EMBL/GenBank/DDBJ databases">
        <title>Genomic Encyclopedia of Type Strains, Phase IV (KMG-IV): sequencing the most valuable type-strain genomes for metagenomic binning, comparative biology and taxonomic classification.</title>
        <authorList>
            <person name="Goeker M."/>
        </authorList>
    </citation>
    <scope>NUCLEOTIDE SEQUENCE [LARGE SCALE GENOMIC DNA]</scope>
    <source>
        <strain evidence="6 7">DSM 25964</strain>
    </source>
</reference>
<organism evidence="6 7">
    <name type="scientific">Aminivibrio pyruvatiphilus</name>
    <dbReference type="NCBI Taxonomy" id="1005740"/>
    <lineage>
        <taxon>Bacteria</taxon>
        <taxon>Thermotogati</taxon>
        <taxon>Synergistota</taxon>
        <taxon>Synergistia</taxon>
        <taxon>Synergistales</taxon>
        <taxon>Aminobacteriaceae</taxon>
        <taxon>Aminivibrio</taxon>
    </lineage>
</organism>
<dbReference type="Gene3D" id="3.40.50.300">
    <property type="entry name" value="P-loop containing nucleotide triphosphate hydrolases"/>
    <property type="match status" value="1"/>
</dbReference>
<dbReference type="AlphaFoldDB" id="A0A4R8M258"/>
<evidence type="ECO:0000256" key="1">
    <source>
        <dbReference type="ARBA" id="ARBA00022448"/>
    </source>
</evidence>
<dbReference type="GO" id="GO:0005524">
    <property type="term" value="F:ATP binding"/>
    <property type="evidence" value="ECO:0007669"/>
    <property type="project" value="UniProtKB-KW"/>
</dbReference>
<dbReference type="RefSeq" id="WP_133958255.1">
    <property type="nucleotide sequence ID" value="NZ_SORI01000016.1"/>
</dbReference>
<dbReference type="InterPro" id="IPR027417">
    <property type="entry name" value="P-loop_NTPase"/>
</dbReference>
<sequence>MILSVNGISFAYRGVPVLEDVTFSLAEGEMAALLGPNGTGKTTLLRTINGILRPAGGTVLMESRDAHVCPPRERAKFFAYVPQRGEPVRLTVFDAVLLGRRPHLGWAVERRDLEKVESALESLSLERFALRYLDELSGGEFQKVLLARALVQEPRVLLLDEPTSSLDLKNQLDMLAALRKVVKGHGVAALLSLHDLNTAFRYADRLLFLKDGCIRGMFLPSEVPGEIIADVYGVPVDIVRHKGVPLVVPS</sequence>
<dbReference type="PROSITE" id="PS00211">
    <property type="entry name" value="ABC_TRANSPORTER_1"/>
    <property type="match status" value="1"/>
</dbReference>
<dbReference type="EMBL" id="SORI01000016">
    <property type="protein sequence ID" value="TDY57031.1"/>
    <property type="molecule type" value="Genomic_DNA"/>
</dbReference>
<keyword evidence="1" id="KW-0813">Transport</keyword>
<keyword evidence="2" id="KW-0547">Nucleotide-binding</keyword>
<dbReference type="Pfam" id="PF00005">
    <property type="entry name" value="ABC_tran"/>
    <property type="match status" value="1"/>
</dbReference>
<dbReference type="InterPro" id="IPR017871">
    <property type="entry name" value="ABC_transporter-like_CS"/>
</dbReference>
<name>A0A4R8M258_9BACT</name>
<evidence type="ECO:0000313" key="6">
    <source>
        <dbReference type="EMBL" id="TDY57031.1"/>
    </source>
</evidence>
<proteinExistence type="predicted"/>
<dbReference type="CDD" id="cd03214">
    <property type="entry name" value="ABC_Iron-Siderophores_B12_Hemin"/>
    <property type="match status" value="1"/>
</dbReference>
<keyword evidence="3 6" id="KW-0067">ATP-binding</keyword>
<dbReference type="SMART" id="SM00382">
    <property type="entry name" value="AAA"/>
    <property type="match status" value="1"/>
</dbReference>